<keyword evidence="3" id="KW-1185">Reference proteome</keyword>
<reference evidence="2 3" key="1">
    <citation type="submission" date="2019-11" db="EMBL/GenBank/DDBJ databases">
        <title>Lactobacillus sp. nov. CRM56-3, isolated from fermented tea leaves.</title>
        <authorList>
            <person name="Phuengjayaem S."/>
            <person name="Tanasupawat S."/>
        </authorList>
    </citation>
    <scope>NUCLEOTIDE SEQUENCE [LARGE SCALE GENOMIC DNA]</scope>
    <source>
        <strain evidence="2 3">CRM56-3</strain>
    </source>
</reference>
<dbReference type="AlphaFoldDB" id="A0A7X3C1Y7"/>
<sequence length="109" mass="12138">MTTILKRLGWPYWLLSLVLGIGFPIMLRNLAIGGMWRSGIIYGLLYSVIAGVLGSLVKRRGDAWWLLFVLPILFAIGVFLSGPQYAIYFAAVYLCIGYLSYGLTTKKGE</sequence>
<gene>
    <name evidence="2" type="ORF">GM612_01190</name>
</gene>
<dbReference type="EMBL" id="WNJO01000001">
    <property type="protein sequence ID" value="MTV81267.1"/>
    <property type="molecule type" value="Genomic_DNA"/>
</dbReference>
<keyword evidence="1" id="KW-0812">Transmembrane</keyword>
<name>A0A7X3C1Y7_9LACO</name>
<comment type="caution">
    <text evidence="2">The sequence shown here is derived from an EMBL/GenBank/DDBJ whole genome shotgun (WGS) entry which is preliminary data.</text>
</comment>
<feature type="transmembrane region" description="Helical" evidence="1">
    <location>
        <begin position="86"/>
        <end position="104"/>
    </location>
</feature>
<organism evidence="2 3">
    <name type="scientific">Secundilactobacillus folii</name>
    <dbReference type="NCBI Taxonomy" id="2678357"/>
    <lineage>
        <taxon>Bacteria</taxon>
        <taxon>Bacillati</taxon>
        <taxon>Bacillota</taxon>
        <taxon>Bacilli</taxon>
        <taxon>Lactobacillales</taxon>
        <taxon>Lactobacillaceae</taxon>
        <taxon>Secundilactobacillus</taxon>
    </lineage>
</organism>
<feature type="transmembrane region" description="Helical" evidence="1">
    <location>
        <begin position="64"/>
        <end position="80"/>
    </location>
</feature>
<evidence type="ECO:0000313" key="3">
    <source>
        <dbReference type="Proteomes" id="UP000466388"/>
    </source>
</evidence>
<dbReference type="Proteomes" id="UP000466388">
    <property type="component" value="Unassembled WGS sequence"/>
</dbReference>
<keyword evidence="1" id="KW-0472">Membrane</keyword>
<keyword evidence="1" id="KW-1133">Transmembrane helix</keyword>
<evidence type="ECO:0000313" key="2">
    <source>
        <dbReference type="EMBL" id="MTV81267.1"/>
    </source>
</evidence>
<feature type="transmembrane region" description="Helical" evidence="1">
    <location>
        <begin position="39"/>
        <end position="57"/>
    </location>
</feature>
<dbReference type="RefSeq" id="WP_155430543.1">
    <property type="nucleotide sequence ID" value="NZ_WNJO01000001.1"/>
</dbReference>
<feature type="transmembrane region" description="Helical" evidence="1">
    <location>
        <begin position="12"/>
        <end position="33"/>
    </location>
</feature>
<evidence type="ECO:0000256" key="1">
    <source>
        <dbReference type="SAM" id="Phobius"/>
    </source>
</evidence>
<protein>
    <recommendedName>
        <fullName evidence="4">Integral membrane protein</fullName>
    </recommendedName>
</protein>
<evidence type="ECO:0008006" key="4">
    <source>
        <dbReference type="Google" id="ProtNLM"/>
    </source>
</evidence>
<proteinExistence type="predicted"/>
<accession>A0A7X3C1Y7</accession>